<reference evidence="2" key="1">
    <citation type="journal article" date="2023" name="G3 (Bethesda)">
        <title>Genome assembly and association tests identify interacting loci associated with vigor, precocity, and sex in interspecific pistachio rootstocks.</title>
        <authorList>
            <person name="Palmer W."/>
            <person name="Jacygrad E."/>
            <person name="Sagayaradj S."/>
            <person name="Cavanaugh K."/>
            <person name="Han R."/>
            <person name="Bertier L."/>
            <person name="Beede B."/>
            <person name="Kafkas S."/>
            <person name="Golino D."/>
            <person name="Preece J."/>
            <person name="Michelmore R."/>
        </authorList>
    </citation>
    <scope>NUCLEOTIDE SEQUENCE [LARGE SCALE GENOMIC DNA]</scope>
</reference>
<protein>
    <submittedName>
        <fullName evidence="1">Uncharacterized protein</fullName>
    </submittedName>
</protein>
<evidence type="ECO:0000313" key="1">
    <source>
        <dbReference type="EMBL" id="KAJ0111156.1"/>
    </source>
</evidence>
<dbReference type="Proteomes" id="UP001164250">
    <property type="component" value="Chromosome 1"/>
</dbReference>
<keyword evidence="2" id="KW-1185">Reference proteome</keyword>
<sequence>MIHLMLGFASSTSAQDPSIKQSVNHVAPSVGQTSEIKFIGTNNNVQNDDFGSFSQAHFFSGEFSDQNASKEVNIMQSEPSVSKRHGAGCLVLQSVNHWFLLKDIIQEFLMLTQQIGGNAREAAKSEDASNTTTKTTTNDVEMLMSQMHDLSFMLASNLSVPSKQDEFGSFSKH</sequence>
<accession>A0ACC1C674</accession>
<name>A0ACC1C674_9ROSI</name>
<dbReference type="EMBL" id="CM047897">
    <property type="protein sequence ID" value="KAJ0111156.1"/>
    <property type="molecule type" value="Genomic_DNA"/>
</dbReference>
<proteinExistence type="predicted"/>
<gene>
    <name evidence="1" type="ORF">Patl1_01972</name>
</gene>
<evidence type="ECO:0000313" key="2">
    <source>
        <dbReference type="Proteomes" id="UP001164250"/>
    </source>
</evidence>
<comment type="caution">
    <text evidence="1">The sequence shown here is derived from an EMBL/GenBank/DDBJ whole genome shotgun (WGS) entry which is preliminary data.</text>
</comment>
<organism evidence="1 2">
    <name type="scientific">Pistacia atlantica</name>
    <dbReference type="NCBI Taxonomy" id="434234"/>
    <lineage>
        <taxon>Eukaryota</taxon>
        <taxon>Viridiplantae</taxon>
        <taxon>Streptophyta</taxon>
        <taxon>Embryophyta</taxon>
        <taxon>Tracheophyta</taxon>
        <taxon>Spermatophyta</taxon>
        <taxon>Magnoliopsida</taxon>
        <taxon>eudicotyledons</taxon>
        <taxon>Gunneridae</taxon>
        <taxon>Pentapetalae</taxon>
        <taxon>rosids</taxon>
        <taxon>malvids</taxon>
        <taxon>Sapindales</taxon>
        <taxon>Anacardiaceae</taxon>
        <taxon>Pistacia</taxon>
    </lineage>
</organism>